<evidence type="ECO:0000259" key="7">
    <source>
        <dbReference type="Pfam" id="PF00562"/>
    </source>
</evidence>
<dbReference type="GO" id="GO:0003899">
    <property type="term" value="F:DNA-directed RNA polymerase activity"/>
    <property type="evidence" value="ECO:0007669"/>
    <property type="project" value="UniProtKB-EC"/>
</dbReference>
<feature type="non-terminal residue" evidence="9">
    <location>
        <position position="1"/>
    </location>
</feature>
<comment type="similarity">
    <text evidence="1">Belongs to the RNA polymerase beta chain family.</text>
</comment>
<dbReference type="InterPro" id="IPR007641">
    <property type="entry name" value="RNA_pol_Rpb2_7"/>
</dbReference>
<name>A0A4Y2WN55_ARAVE</name>
<keyword evidence="6" id="KW-0804">Transcription</keyword>
<feature type="domain" description="DNA-directed RNA polymerase subunit 2 hybrid-binding" evidence="7">
    <location>
        <begin position="1"/>
        <end position="153"/>
    </location>
</feature>
<reference evidence="9 10" key="1">
    <citation type="journal article" date="2019" name="Sci. Rep.">
        <title>Orb-weaving spider Araneus ventricosus genome elucidates the spidroin gene catalogue.</title>
        <authorList>
            <person name="Kono N."/>
            <person name="Nakamura H."/>
            <person name="Ohtoshi R."/>
            <person name="Moran D.A.P."/>
            <person name="Shinohara A."/>
            <person name="Yoshida Y."/>
            <person name="Fujiwara M."/>
            <person name="Mori M."/>
            <person name="Tomita M."/>
            <person name="Arakawa K."/>
        </authorList>
    </citation>
    <scope>NUCLEOTIDE SEQUENCE [LARGE SCALE GENOMIC DNA]</scope>
</reference>
<dbReference type="OrthoDB" id="6426733at2759"/>
<protein>
    <recommendedName>
        <fullName evidence="2">DNA-directed RNA polymerase</fullName>
        <ecNumber evidence="2">2.7.7.6</ecNumber>
    </recommendedName>
</protein>
<dbReference type="GO" id="GO:0006351">
    <property type="term" value="P:DNA-templated transcription"/>
    <property type="evidence" value="ECO:0007669"/>
    <property type="project" value="InterPro"/>
</dbReference>
<evidence type="ECO:0000256" key="2">
    <source>
        <dbReference type="ARBA" id="ARBA00012418"/>
    </source>
</evidence>
<dbReference type="AlphaFoldDB" id="A0A4Y2WN55"/>
<proteinExistence type="inferred from homology"/>
<dbReference type="EC" id="2.7.7.6" evidence="2"/>
<sequence length="195" mass="21757">RIPEVGDKFFNRHSQKGICAAILPPEDLPFSADGFVPDILFNPHGIPSRMSVGMLLEILASVVGVEKNKREDVEHFQFSEGETAIEHYGNILKKVGLNFYGTQKFYSGTSGEELEADVFCGFAYYFRLKHVVEEKFQVGSVTEDVDPKTMQPLNIDKAGAIKFGEMERDAILSYGAMNLTLDRLLLNSDSCKVLL</sequence>
<evidence type="ECO:0000256" key="4">
    <source>
        <dbReference type="ARBA" id="ARBA00022679"/>
    </source>
</evidence>
<dbReference type="Proteomes" id="UP000499080">
    <property type="component" value="Unassembled WGS sequence"/>
</dbReference>
<evidence type="ECO:0000256" key="6">
    <source>
        <dbReference type="ARBA" id="ARBA00023163"/>
    </source>
</evidence>
<keyword evidence="5" id="KW-0548">Nucleotidyltransferase</keyword>
<keyword evidence="3 9" id="KW-0240">DNA-directed RNA polymerase</keyword>
<dbReference type="GO" id="GO:0032549">
    <property type="term" value="F:ribonucleoside binding"/>
    <property type="evidence" value="ECO:0007669"/>
    <property type="project" value="InterPro"/>
</dbReference>
<evidence type="ECO:0000313" key="9">
    <source>
        <dbReference type="EMBL" id="GBO37377.1"/>
    </source>
</evidence>
<keyword evidence="4" id="KW-0808">Transferase</keyword>
<gene>
    <name evidence="9" type="primary">Polr1b_4</name>
    <name evidence="9" type="ORF">AVEN_125726_1</name>
</gene>
<dbReference type="SUPFAM" id="SSF64484">
    <property type="entry name" value="beta and beta-prime subunits of DNA dependent RNA-polymerase"/>
    <property type="match status" value="1"/>
</dbReference>
<dbReference type="Gene3D" id="3.90.1800.10">
    <property type="entry name" value="RNA polymerase alpha subunit dimerisation domain"/>
    <property type="match status" value="1"/>
</dbReference>
<keyword evidence="10" id="KW-1185">Reference proteome</keyword>
<evidence type="ECO:0000256" key="5">
    <source>
        <dbReference type="ARBA" id="ARBA00022695"/>
    </source>
</evidence>
<dbReference type="Gene3D" id="2.40.270.10">
    <property type="entry name" value="DNA-directed RNA polymerase, subunit 2, domain 6"/>
    <property type="match status" value="1"/>
</dbReference>
<dbReference type="PANTHER" id="PTHR20856">
    <property type="entry name" value="DNA-DIRECTED RNA POLYMERASE I SUBUNIT 2"/>
    <property type="match status" value="1"/>
</dbReference>
<dbReference type="Pfam" id="PF04560">
    <property type="entry name" value="RNA_pol_Rpb2_7"/>
    <property type="match status" value="1"/>
</dbReference>
<comment type="caution">
    <text evidence="9">The sequence shown here is derived from an EMBL/GenBank/DDBJ whole genome shotgun (WGS) entry which is preliminary data.</text>
</comment>
<dbReference type="InterPro" id="IPR007120">
    <property type="entry name" value="DNA-dir_RNAP_su2_dom"/>
</dbReference>
<dbReference type="Pfam" id="PF00562">
    <property type="entry name" value="RNA_pol_Rpb2_6"/>
    <property type="match status" value="1"/>
</dbReference>
<dbReference type="GO" id="GO:0003677">
    <property type="term" value="F:DNA binding"/>
    <property type="evidence" value="ECO:0007669"/>
    <property type="project" value="InterPro"/>
</dbReference>
<accession>A0A4Y2WN55</accession>
<dbReference type="InterPro" id="IPR037033">
    <property type="entry name" value="DNA-dir_RNAP_su2_hyb_sf"/>
</dbReference>
<evidence type="ECO:0000313" key="10">
    <source>
        <dbReference type="Proteomes" id="UP000499080"/>
    </source>
</evidence>
<evidence type="ECO:0000256" key="3">
    <source>
        <dbReference type="ARBA" id="ARBA00022478"/>
    </source>
</evidence>
<organism evidence="9 10">
    <name type="scientific">Araneus ventricosus</name>
    <name type="common">Orbweaver spider</name>
    <name type="synonym">Epeira ventricosa</name>
    <dbReference type="NCBI Taxonomy" id="182803"/>
    <lineage>
        <taxon>Eukaryota</taxon>
        <taxon>Metazoa</taxon>
        <taxon>Ecdysozoa</taxon>
        <taxon>Arthropoda</taxon>
        <taxon>Chelicerata</taxon>
        <taxon>Arachnida</taxon>
        <taxon>Araneae</taxon>
        <taxon>Araneomorphae</taxon>
        <taxon>Entelegynae</taxon>
        <taxon>Araneoidea</taxon>
        <taxon>Araneidae</taxon>
        <taxon>Araneus</taxon>
    </lineage>
</organism>
<evidence type="ECO:0000256" key="1">
    <source>
        <dbReference type="ARBA" id="ARBA00006835"/>
    </source>
</evidence>
<evidence type="ECO:0000259" key="8">
    <source>
        <dbReference type="Pfam" id="PF04560"/>
    </source>
</evidence>
<feature type="domain" description="RNA polymerase Rpb2" evidence="8">
    <location>
        <begin position="159"/>
        <end position="193"/>
    </location>
</feature>
<dbReference type="EMBL" id="BGPR01061777">
    <property type="protein sequence ID" value="GBO37377.1"/>
    <property type="molecule type" value="Genomic_DNA"/>
</dbReference>
<dbReference type="InterPro" id="IPR015712">
    <property type="entry name" value="DNA-dir_RNA_pol_su2"/>
</dbReference>
<dbReference type="GO" id="GO:0000428">
    <property type="term" value="C:DNA-directed RNA polymerase complex"/>
    <property type="evidence" value="ECO:0007669"/>
    <property type="project" value="UniProtKB-KW"/>
</dbReference>